<dbReference type="PANTHER" id="PTHR43317">
    <property type="entry name" value="THERMOSPERMINE SYNTHASE ACAULIS5"/>
    <property type="match status" value="1"/>
</dbReference>
<accession>A0A9W7A511</accession>
<dbReference type="Pfam" id="PF02675">
    <property type="entry name" value="AdoMet_dc"/>
    <property type="match status" value="1"/>
</dbReference>
<dbReference type="InterPro" id="IPR029063">
    <property type="entry name" value="SAM-dependent_MTases_sf"/>
</dbReference>
<evidence type="ECO:0000256" key="9">
    <source>
        <dbReference type="ARBA" id="ARBA00023270"/>
    </source>
</evidence>
<dbReference type="InterPro" id="IPR017716">
    <property type="entry name" value="S-AdoMet_deCOase_pro-enz"/>
</dbReference>
<dbReference type="GO" id="GO:0010487">
    <property type="term" value="F:thermospermine synthase activity"/>
    <property type="evidence" value="ECO:0007669"/>
    <property type="project" value="UniProtKB-ARBA"/>
</dbReference>
<dbReference type="AlphaFoldDB" id="A0A9W7A511"/>
<feature type="transmembrane region" description="Helical" evidence="12">
    <location>
        <begin position="20"/>
        <end position="37"/>
    </location>
</feature>
<evidence type="ECO:0000256" key="11">
    <source>
        <dbReference type="PROSITE-ProRule" id="PRU00354"/>
    </source>
</evidence>
<keyword evidence="4" id="KW-0210">Decarboxylase</keyword>
<protein>
    <recommendedName>
        <fullName evidence="13">PABS domain-containing protein</fullName>
    </recommendedName>
</protein>
<evidence type="ECO:0000313" key="14">
    <source>
        <dbReference type="EMBL" id="GMH64216.1"/>
    </source>
</evidence>
<evidence type="ECO:0000256" key="2">
    <source>
        <dbReference type="ARBA" id="ARBA00007867"/>
    </source>
</evidence>
<feature type="domain" description="PABS" evidence="13">
    <location>
        <begin position="236"/>
        <end position="516"/>
    </location>
</feature>
<dbReference type="Gene3D" id="3.60.90.10">
    <property type="entry name" value="S-adenosylmethionine decarboxylase"/>
    <property type="match status" value="1"/>
</dbReference>
<organism evidence="14 15">
    <name type="scientific">Triparma strigata</name>
    <dbReference type="NCBI Taxonomy" id="1606541"/>
    <lineage>
        <taxon>Eukaryota</taxon>
        <taxon>Sar</taxon>
        <taxon>Stramenopiles</taxon>
        <taxon>Ochrophyta</taxon>
        <taxon>Bolidophyceae</taxon>
        <taxon>Parmales</taxon>
        <taxon>Triparmaceae</taxon>
        <taxon>Triparma</taxon>
    </lineage>
</organism>
<keyword evidence="5" id="KW-0068">Autocatalytic cleavage</keyword>
<evidence type="ECO:0000256" key="1">
    <source>
        <dbReference type="ARBA" id="ARBA00001928"/>
    </source>
</evidence>
<evidence type="ECO:0000256" key="12">
    <source>
        <dbReference type="SAM" id="Phobius"/>
    </source>
</evidence>
<dbReference type="Gene3D" id="3.40.50.150">
    <property type="entry name" value="Vaccinia Virus protein VP39"/>
    <property type="match status" value="1"/>
</dbReference>
<feature type="active site" description="Proton acceptor" evidence="11">
    <location>
        <position position="427"/>
    </location>
</feature>
<dbReference type="PROSITE" id="PS51006">
    <property type="entry name" value="PABS_2"/>
    <property type="match status" value="1"/>
</dbReference>
<dbReference type="InterPro" id="IPR030373">
    <property type="entry name" value="PABS_CS"/>
</dbReference>
<keyword evidence="7" id="KW-0865">Zymogen</keyword>
<dbReference type="SUPFAM" id="SSF56276">
    <property type="entry name" value="S-adenosylmethionine decarboxylase"/>
    <property type="match status" value="1"/>
</dbReference>
<keyword evidence="15" id="KW-1185">Reference proteome</keyword>
<proteinExistence type="inferred from homology"/>
<keyword evidence="3 11" id="KW-0808">Transferase</keyword>
<name>A0A9W7A511_9STRA</name>
<dbReference type="HAMAP" id="MF_00198">
    <property type="entry name" value="Spermidine_synth"/>
    <property type="match status" value="1"/>
</dbReference>
<dbReference type="SUPFAM" id="SSF53335">
    <property type="entry name" value="S-adenosyl-L-methionine-dependent methyltransferases"/>
    <property type="match status" value="1"/>
</dbReference>
<keyword evidence="8" id="KW-0456">Lyase</keyword>
<dbReference type="PROSITE" id="PS01330">
    <property type="entry name" value="PABS_1"/>
    <property type="match status" value="1"/>
</dbReference>
<dbReference type="NCBIfam" id="TIGR03330">
    <property type="entry name" value="SAM_DCase_Bsu"/>
    <property type="match status" value="1"/>
</dbReference>
<keyword evidence="10" id="KW-0670">Pyruvate</keyword>
<keyword evidence="12" id="KW-0812">Transmembrane</keyword>
<dbReference type="CDD" id="cd02440">
    <property type="entry name" value="AdoMet_MTases"/>
    <property type="match status" value="1"/>
</dbReference>
<dbReference type="PANTHER" id="PTHR43317:SF1">
    <property type="entry name" value="THERMOSPERMINE SYNTHASE ACAULIS5"/>
    <property type="match status" value="1"/>
</dbReference>
<dbReference type="InterPro" id="IPR030374">
    <property type="entry name" value="PABS"/>
</dbReference>
<gene>
    <name evidence="14" type="ORF">TrST_g682</name>
</gene>
<evidence type="ECO:0000313" key="15">
    <source>
        <dbReference type="Proteomes" id="UP001165085"/>
    </source>
</evidence>
<evidence type="ECO:0000256" key="10">
    <source>
        <dbReference type="ARBA" id="ARBA00023317"/>
    </source>
</evidence>
<evidence type="ECO:0000256" key="3">
    <source>
        <dbReference type="ARBA" id="ARBA00022679"/>
    </source>
</evidence>
<dbReference type="GO" id="GO:0004014">
    <property type="term" value="F:adenosylmethionine decarboxylase activity"/>
    <property type="evidence" value="ECO:0007669"/>
    <property type="project" value="InterPro"/>
</dbReference>
<evidence type="ECO:0000256" key="4">
    <source>
        <dbReference type="ARBA" id="ARBA00022793"/>
    </source>
</evidence>
<dbReference type="Proteomes" id="UP001165085">
    <property type="component" value="Unassembled WGS sequence"/>
</dbReference>
<comment type="cofactor">
    <cofactor evidence="1">
        <name>pyruvate</name>
        <dbReference type="ChEBI" id="CHEBI:15361"/>
    </cofactor>
</comment>
<dbReference type="GO" id="GO:0008295">
    <property type="term" value="P:spermidine biosynthetic process"/>
    <property type="evidence" value="ECO:0007669"/>
    <property type="project" value="InterPro"/>
</dbReference>
<evidence type="ECO:0000256" key="5">
    <source>
        <dbReference type="ARBA" id="ARBA00022813"/>
    </source>
</evidence>
<keyword evidence="6 11" id="KW-0620">Polyamine biosynthesis</keyword>
<sequence length="640" mass="71310">MGTWEEIKGNTASITSLKRYGLMALVMTLFVFVWINTHEQEKIMSLTNELNSMKKDIQYASIVASDTAKHLRVSASKAATKAATKAASAAGPPKALVTQASKAAPGRATDPRAFHTTNTGTESKHLMLEVFNANPVKLNDEQYIRNLFSATIRKLGMTEVSMSSVGMVPQGVSAVALLTESHMSIHTWPELGYAALDVFTCGPTNPLDALQYMAEGFDVEKPERDMLWGFINRGKSQLPDEKDLDIINADIYSSKQLVASKKSQYQEVTILETSREYPKGMIDKYKSLDKSPINALDSIYRDIDGEYKKNRCLYIDGVIMSCLADERAYHETLIHPAMLAHPNPTRVAVLGGGEGASLREIYKHKSVEKAYMLELDNTVIELCKKHMPTMSAGAFENPKTDLRLGDASLFFTDHPDEAKDLDVLFLDILDINEAPPGVQEKLAGAAFIKGMKKSLSKDGVIVVQMGELPQYQKGDPDYGNQVGFMIECLKHFKYGSAYSAPIASFRGSWLFFIVTDSKETYDNFNKRTAADFKEALNDKFYDPSEISYISDTMLTQFQGVEGVFDQIFCATDLSDRVQYKDEEVLLKKGEAENLCRWARSEAGDEKGLNVLPPDAEYVFDPMRAQKWMENLMVARKLGTL</sequence>
<evidence type="ECO:0000256" key="8">
    <source>
        <dbReference type="ARBA" id="ARBA00023239"/>
    </source>
</evidence>
<keyword evidence="12" id="KW-0472">Membrane</keyword>
<comment type="similarity">
    <text evidence="2">Belongs to the spermidine/spermine synthase family.</text>
</comment>
<evidence type="ECO:0000256" key="7">
    <source>
        <dbReference type="ARBA" id="ARBA00023145"/>
    </source>
</evidence>
<evidence type="ECO:0000259" key="13">
    <source>
        <dbReference type="PROSITE" id="PS51006"/>
    </source>
</evidence>
<dbReference type="Pfam" id="PF01564">
    <property type="entry name" value="Spermine_synth"/>
    <property type="match status" value="1"/>
</dbReference>
<comment type="caution">
    <text evidence="14">The sequence shown here is derived from an EMBL/GenBank/DDBJ whole genome shotgun (WGS) entry which is preliminary data.</text>
</comment>
<dbReference type="InterPro" id="IPR016067">
    <property type="entry name" value="S-AdoMet_deCO2ase_core"/>
</dbReference>
<evidence type="ECO:0000256" key="6">
    <source>
        <dbReference type="ARBA" id="ARBA00023115"/>
    </source>
</evidence>
<dbReference type="EMBL" id="BRXY01000092">
    <property type="protein sequence ID" value="GMH64216.1"/>
    <property type="molecule type" value="Genomic_DNA"/>
</dbReference>
<reference evidence="15" key="1">
    <citation type="journal article" date="2023" name="Commun. Biol.">
        <title>Genome analysis of Parmales, the sister group of diatoms, reveals the evolutionary specialization of diatoms from phago-mixotrophs to photoautotrophs.</title>
        <authorList>
            <person name="Ban H."/>
            <person name="Sato S."/>
            <person name="Yoshikawa S."/>
            <person name="Yamada K."/>
            <person name="Nakamura Y."/>
            <person name="Ichinomiya M."/>
            <person name="Sato N."/>
            <person name="Blanc-Mathieu R."/>
            <person name="Endo H."/>
            <person name="Kuwata A."/>
            <person name="Ogata H."/>
        </authorList>
    </citation>
    <scope>NUCLEOTIDE SEQUENCE [LARGE SCALE GENOMIC DNA]</scope>
    <source>
        <strain evidence="15">NIES 3701</strain>
    </source>
</reference>
<keyword evidence="12" id="KW-1133">Transmembrane helix</keyword>
<dbReference type="InterPro" id="IPR001045">
    <property type="entry name" value="Spermi_synthase"/>
</dbReference>
<keyword evidence="9" id="KW-0704">Schiff base</keyword>
<dbReference type="OrthoDB" id="44895at2759"/>
<dbReference type="InterPro" id="IPR003826">
    <property type="entry name" value="AdoMetDC_fam_prok"/>
</dbReference>